<keyword evidence="4 6" id="KW-1133">Transmembrane helix</keyword>
<evidence type="ECO:0000256" key="1">
    <source>
        <dbReference type="ARBA" id="ARBA00004651"/>
    </source>
</evidence>
<feature type="transmembrane region" description="Helical" evidence="6">
    <location>
        <begin position="184"/>
        <end position="204"/>
    </location>
</feature>
<keyword evidence="8" id="KW-1185">Reference proteome</keyword>
<organism evidence="7 8">
    <name type="scientific">Nocardioides plantarum</name>
    <dbReference type="NCBI Taxonomy" id="29299"/>
    <lineage>
        <taxon>Bacteria</taxon>
        <taxon>Bacillati</taxon>
        <taxon>Actinomycetota</taxon>
        <taxon>Actinomycetes</taxon>
        <taxon>Propionibacteriales</taxon>
        <taxon>Nocardioidaceae</taxon>
        <taxon>Nocardioides</taxon>
    </lineage>
</organism>
<accession>A0ABV5KGQ0</accession>
<dbReference type="RefSeq" id="WP_211350804.1">
    <property type="nucleotide sequence ID" value="NZ_JBHMDG010000030.1"/>
</dbReference>
<feature type="transmembrane region" description="Helical" evidence="6">
    <location>
        <begin position="152"/>
        <end position="178"/>
    </location>
</feature>
<reference evidence="7 8" key="1">
    <citation type="submission" date="2024-09" db="EMBL/GenBank/DDBJ databases">
        <authorList>
            <person name="Sun Q."/>
            <person name="Mori K."/>
        </authorList>
    </citation>
    <scope>NUCLEOTIDE SEQUENCE [LARGE SCALE GENOMIC DNA]</scope>
    <source>
        <strain evidence="7 8">JCM 9626</strain>
    </source>
</reference>
<dbReference type="Proteomes" id="UP001589750">
    <property type="component" value="Unassembled WGS sequence"/>
</dbReference>
<evidence type="ECO:0000256" key="2">
    <source>
        <dbReference type="ARBA" id="ARBA00022475"/>
    </source>
</evidence>
<keyword evidence="2" id="KW-1003">Cell membrane</keyword>
<evidence type="ECO:0000256" key="5">
    <source>
        <dbReference type="ARBA" id="ARBA00023136"/>
    </source>
</evidence>
<dbReference type="EMBL" id="JBHMDG010000030">
    <property type="protein sequence ID" value="MFB9315283.1"/>
    <property type="molecule type" value="Genomic_DNA"/>
</dbReference>
<feature type="transmembrane region" description="Helical" evidence="6">
    <location>
        <begin position="216"/>
        <end position="238"/>
    </location>
</feature>
<evidence type="ECO:0000256" key="6">
    <source>
        <dbReference type="SAM" id="Phobius"/>
    </source>
</evidence>
<sequence length="336" mass="35419">MSSSETSRPGLVARIDAFQQRHRVVGLPISVVYKYVDDGGPQLAALITYFAFVSLFPLLLLASTLLGFFLSGDGDLQRQILDSALTQLPVIGDDLQRPDGIGGGVAGLVIGLAGALYGAMGVGQAVQNACNTAWTVPRNERGNPFVIRGRSVVLLGVIGVDVIGTTALAGVIGAATVLGPLSSLALLVGTLAIHGAAFAFVFRFATARDLTWRQVLPGAGVAALAWLALQYVGVAYVGRTTATSSATNGVFAVVLGLLAFLYLTCVVLVLCLELNVVLVDHLHPRTLLTPFTDNVVLTDADKRSYTDLAKAQQQKGFQTVEVEFAPSPLEEREHHP</sequence>
<proteinExistence type="predicted"/>
<dbReference type="PANTHER" id="PTHR30213">
    <property type="entry name" value="INNER MEMBRANE PROTEIN YHJD"/>
    <property type="match status" value="1"/>
</dbReference>
<dbReference type="Pfam" id="PF03631">
    <property type="entry name" value="Virul_fac_BrkB"/>
    <property type="match status" value="1"/>
</dbReference>
<evidence type="ECO:0000313" key="8">
    <source>
        <dbReference type="Proteomes" id="UP001589750"/>
    </source>
</evidence>
<evidence type="ECO:0000256" key="4">
    <source>
        <dbReference type="ARBA" id="ARBA00022989"/>
    </source>
</evidence>
<feature type="transmembrane region" description="Helical" evidence="6">
    <location>
        <begin position="43"/>
        <end position="70"/>
    </location>
</feature>
<name>A0ABV5KGQ0_9ACTN</name>
<keyword evidence="3 6" id="KW-0812">Transmembrane</keyword>
<comment type="subcellular location">
    <subcellularLocation>
        <location evidence="1">Cell membrane</location>
        <topology evidence="1">Multi-pass membrane protein</topology>
    </subcellularLocation>
</comment>
<comment type="caution">
    <text evidence="7">The sequence shown here is derived from an EMBL/GenBank/DDBJ whole genome shotgun (WGS) entry which is preliminary data.</text>
</comment>
<dbReference type="InterPro" id="IPR017039">
    <property type="entry name" value="Virul_fac_BrkB"/>
</dbReference>
<evidence type="ECO:0000256" key="3">
    <source>
        <dbReference type="ARBA" id="ARBA00022692"/>
    </source>
</evidence>
<dbReference type="PANTHER" id="PTHR30213:SF1">
    <property type="entry name" value="INNER MEMBRANE PROTEIN YHJD"/>
    <property type="match status" value="1"/>
</dbReference>
<keyword evidence="5 6" id="KW-0472">Membrane</keyword>
<evidence type="ECO:0000313" key="7">
    <source>
        <dbReference type="EMBL" id="MFB9315283.1"/>
    </source>
</evidence>
<protein>
    <submittedName>
        <fullName evidence="7">YihY/virulence factor BrkB family protein</fullName>
    </submittedName>
</protein>
<feature type="transmembrane region" description="Helical" evidence="6">
    <location>
        <begin position="250"/>
        <end position="278"/>
    </location>
</feature>
<gene>
    <name evidence="7" type="ORF">ACFFRI_19705</name>
</gene>